<feature type="domain" description="Cyclic nucleotide-binding" evidence="2">
    <location>
        <begin position="61"/>
        <end position="97"/>
    </location>
</feature>
<name>I7MIY6_TETTS</name>
<feature type="domain" description="Cyclic nucleotide-binding" evidence="2">
    <location>
        <begin position="350"/>
        <end position="427"/>
    </location>
</feature>
<sequence length="1113" mass="129963">MAQKFIINDDVLEKAIKILENRSFIENKDSKQTLMNGLCQIDHFKTLMRDPSLCFYLYPYLEDFVQQVTYRPIPKGKILFHEGDNVNNLYFVMRGSFVEFQIKSEGDLEQEMYWEQQAGQYKQQLTQIQKNQLEVQEKKKMQLQEIQKIQASYQKQGQYGNDSARGETTTTIGQTATLNQIGQNQKSLKTLTVIQDDKTQQSKRSYRTKEQPRKSGSLEEIYFTDEFKQKQSKLQSMSSMYSEATRFYQGIEYEQLLKIENKYQERYFKNNKCLFKKTHTYSAGMSFGELHNFDTLPDGNLNSYRKTSSKSTVVCSENSFLLQISCKAYQRIFSKLTEKINFVFHVLANCFPSVKKVILNEFAFQFNEQTLEYNQHLFSEGEPCNYVYIMQGGEIDYRKQITIRGELVEKRIGMVNQGEIFGHEDIFQLSRQYSVYSCVNNSVVYRIKKEFLLISQFIQPLKSYVKQRQEYLSKRVQDIIQRNTDLIEQQEEQDKQKNQKQQQNFSIYSLDKTANSTHQIHSNSLRQLESKSHSKLNHQTNNHIHSLSHIPVNANLKSQKHTQNNQTENSAGLFQSAKNINLGENDYHLTFKSLTKLEILQSQSNTKTEDQSKNENTSQKENQQNQQNKKIKNAQLQTTRAQPESVYSRIIRPDSAFKEELDQMKKEQAAQLSQFNSSDIMSSGHLHDYTSSSKFLSLNKMYRGNQQQSQSEFKINKMPKDMFSLQIAINSDEKLKKKILIRTLKQEEENQYQSQNKLRSGSNSPVKKDLNSNEQQTFIQKIPRGTTSSLMRYKEQAKDYFVKDDKPKQLDFFMEFQNYRQEIKAKEIYDKLNKKEAKEDPFSHIDFNVVQNSVSTPQSQISNQSTSQQSNTNKLISNNLLPNTTKSINQTDKPKSSQFLNSLKANQSINLISKQKNFMNNNFFTSEEADYSPENRESIPPILNMYNSQSISSQSQSNLNQYNKNFSESQRSQSKDNMRRSQSNTQQSHRKIHFSNQNSINSYQKNTKISNFGAKFNDFKETKIQQFESAPIQVRSNFESQQNGISQNNQEIRPDKTQNKLFSAVYVQNQQAENDIRNNFQNSLSFVGLRNSNNLRLGQKLNQINARDKILKK</sequence>
<proteinExistence type="predicted"/>
<keyword evidence="4" id="KW-1185">Reference proteome</keyword>
<feature type="region of interest" description="Disordered" evidence="1">
    <location>
        <begin position="964"/>
        <end position="1002"/>
    </location>
</feature>
<dbReference type="CDD" id="cd00038">
    <property type="entry name" value="CAP_ED"/>
    <property type="match status" value="1"/>
</dbReference>
<dbReference type="InterPro" id="IPR018490">
    <property type="entry name" value="cNMP-bd_dom_sf"/>
</dbReference>
<accession>I7MIY6</accession>
<feature type="compositionally biased region" description="Polar residues" evidence="1">
    <location>
        <begin position="751"/>
        <end position="765"/>
    </location>
</feature>
<feature type="compositionally biased region" description="Polar residues" evidence="1">
    <location>
        <begin position="874"/>
        <end position="895"/>
    </location>
</feature>
<reference evidence="4" key="1">
    <citation type="journal article" date="2006" name="PLoS Biol.">
        <title>Macronuclear genome sequence of the ciliate Tetrahymena thermophila, a model eukaryote.</title>
        <authorList>
            <person name="Eisen J.A."/>
            <person name="Coyne R.S."/>
            <person name="Wu M."/>
            <person name="Wu D."/>
            <person name="Thiagarajan M."/>
            <person name="Wortman J.R."/>
            <person name="Badger J.H."/>
            <person name="Ren Q."/>
            <person name="Amedeo P."/>
            <person name="Jones K.M."/>
            <person name="Tallon L.J."/>
            <person name="Delcher A.L."/>
            <person name="Salzberg S.L."/>
            <person name="Silva J.C."/>
            <person name="Haas B.J."/>
            <person name="Majoros W.H."/>
            <person name="Farzad M."/>
            <person name="Carlton J.M."/>
            <person name="Smith R.K. Jr."/>
            <person name="Garg J."/>
            <person name="Pearlman R.E."/>
            <person name="Karrer K.M."/>
            <person name="Sun L."/>
            <person name="Manning G."/>
            <person name="Elde N.C."/>
            <person name="Turkewitz A.P."/>
            <person name="Asai D.J."/>
            <person name="Wilkes D.E."/>
            <person name="Wang Y."/>
            <person name="Cai H."/>
            <person name="Collins K."/>
            <person name="Stewart B.A."/>
            <person name="Lee S.R."/>
            <person name="Wilamowska K."/>
            <person name="Weinberg Z."/>
            <person name="Ruzzo W.L."/>
            <person name="Wloga D."/>
            <person name="Gaertig J."/>
            <person name="Frankel J."/>
            <person name="Tsao C.-C."/>
            <person name="Gorovsky M.A."/>
            <person name="Keeling P.J."/>
            <person name="Waller R.F."/>
            <person name="Patron N.J."/>
            <person name="Cherry J.M."/>
            <person name="Stover N.A."/>
            <person name="Krieger C.J."/>
            <person name="del Toro C."/>
            <person name="Ryder H.F."/>
            <person name="Williamson S.C."/>
            <person name="Barbeau R.A."/>
            <person name="Hamilton E.P."/>
            <person name="Orias E."/>
        </authorList>
    </citation>
    <scope>NUCLEOTIDE SEQUENCE [LARGE SCALE GENOMIC DNA]</scope>
    <source>
        <strain evidence="4">SB210</strain>
    </source>
</reference>
<evidence type="ECO:0000256" key="1">
    <source>
        <dbReference type="SAM" id="MobiDB-lite"/>
    </source>
</evidence>
<evidence type="ECO:0000313" key="4">
    <source>
        <dbReference type="Proteomes" id="UP000009168"/>
    </source>
</evidence>
<dbReference type="HOGENOM" id="CLU_281519_0_0_1"/>
<feature type="compositionally biased region" description="Low complexity" evidence="1">
    <location>
        <begin position="855"/>
        <end position="873"/>
    </location>
</feature>
<gene>
    <name evidence="3" type="ORF">TTHERM_00467930</name>
</gene>
<dbReference type="InParanoid" id="I7MIY6"/>
<evidence type="ECO:0000313" key="3">
    <source>
        <dbReference type="EMBL" id="EAS04843.1"/>
    </source>
</evidence>
<protein>
    <submittedName>
        <fullName evidence="3">Cyclic nucleotide-binding domain protein</fullName>
    </submittedName>
</protein>
<feature type="region of interest" description="Disordered" evidence="1">
    <location>
        <begin position="603"/>
        <end position="645"/>
    </location>
</feature>
<dbReference type="AlphaFoldDB" id="I7MIY6"/>
<dbReference type="SUPFAM" id="SSF51206">
    <property type="entry name" value="cAMP-binding domain-like"/>
    <property type="match status" value="2"/>
</dbReference>
<dbReference type="Gene3D" id="2.60.120.10">
    <property type="entry name" value="Jelly Rolls"/>
    <property type="match status" value="2"/>
</dbReference>
<feature type="compositionally biased region" description="Low complexity" evidence="1">
    <location>
        <begin position="614"/>
        <end position="628"/>
    </location>
</feature>
<dbReference type="InterPro" id="IPR014710">
    <property type="entry name" value="RmlC-like_jellyroll"/>
</dbReference>
<dbReference type="Pfam" id="PF00027">
    <property type="entry name" value="cNMP_binding"/>
    <property type="match status" value="1"/>
</dbReference>
<feature type="region of interest" description="Disordered" evidence="1">
    <location>
        <begin position="750"/>
        <end position="774"/>
    </location>
</feature>
<feature type="region of interest" description="Disordered" evidence="1">
    <location>
        <begin position="854"/>
        <end position="895"/>
    </location>
</feature>
<dbReference type="KEGG" id="tet:TTHERM_00467930"/>
<dbReference type="EMBL" id="GG662441">
    <property type="protein sequence ID" value="EAS04843.1"/>
    <property type="molecule type" value="Genomic_DNA"/>
</dbReference>
<evidence type="ECO:0000259" key="2">
    <source>
        <dbReference type="PROSITE" id="PS50042"/>
    </source>
</evidence>
<dbReference type="RefSeq" id="XP_001025088.1">
    <property type="nucleotide sequence ID" value="XM_001025088.1"/>
</dbReference>
<dbReference type="GeneID" id="7830489"/>
<organism evidence="3 4">
    <name type="scientific">Tetrahymena thermophila (strain SB210)</name>
    <dbReference type="NCBI Taxonomy" id="312017"/>
    <lineage>
        <taxon>Eukaryota</taxon>
        <taxon>Sar</taxon>
        <taxon>Alveolata</taxon>
        <taxon>Ciliophora</taxon>
        <taxon>Intramacronucleata</taxon>
        <taxon>Oligohymenophorea</taxon>
        <taxon>Hymenostomatida</taxon>
        <taxon>Tetrahymenina</taxon>
        <taxon>Tetrahymenidae</taxon>
        <taxon>Tetrahymena</taxon>
    </lineage>
</organism>
<dbReference type="InterPro" id="IPR000595">
    <property type="entry name" value="cNMP-bd_dom"/>
</dbReference>
<dbReference type="PROSITE" id="PS50042">
    <property type="entry name" value="CNMP_BINDING_3"/>
    <property type="match status" value="2"/>
</dbReference>
<dbReference type="Proteomes" id="UP000009168">
    <property type="component" value="Unassembled WGS sequence"/>
</dbReference>